<keyword evidence="4" id="KW-1185">Reference proteome</keyword>
<feature type="compositionally biased region" description="Polar residues" evidence="1">
    <location>
        <begin position="28"/>
        <end position="39"/>
    </location>
</feature>
<feature type="region of interest" description="Disordered" evidence="1">
    <location>
        <begin position="28"/>
        <end position="55"/>
    </location>
</feature>
<dbReference type="RefSeq" id="XP_016209224.1">
    <property type="nucleotide sequence ID" value="XM_016362999.1"/>
</dbReference>
<dbReference type="HOGENOM" id="CLU_1316312_0_0_1"/>
<gene>
    <name evidence="3" type="ORF">PV09_09012</name>
</gene>
<dbReference type="Proteomes" id="UP000053259">
    <property type="component" value="Unassembled WGS sequence"/>
</dbReference>
<proteinExistence type="predicted"/>
<evidence type="ECO:0000313" key="3">
    <source>
        <dbReference type="EMBL" id="KIV99354.1"/>
    </source>
</evidence>
<feature type="transmembrane region" description="Helical" evidence="2">
    <location>
        <begin position="76"/>
        <end position="99"/>
    </location>
</feature>
<keyword evidence="2" id="KW-0812">Transmembrane</keyword>
<name>A0A0D1ZZ51_9PEZI</name>
<organism evidence="3 4">
    <name type="scientific">Verruconis gallopava</name>
    <dbReference type="NCBI Taxonomy" id="253628"/>
    <lineage>
        <taxon>Eukaryota</taxon>
        <taxon>Fungi</taxon>
        <taxon>Dikarya</taxon>
        <taxon>Ascomycota</taxon>
        <taxon>Pezizomycotina</taxon>
        <taxon>Dothideomycetes</taxon>
        <taxon>Pleosporomycetidae</taxon>
        <taxon>Venturiales</taxon>
        <taxon>Sympoventuriaceae</taxon>
        <taxon>Verruconis</taxon>
    </lineage>
</organism>
<keyword evidence="2" id="KW-0472">Membrane</keyword>
<dbReference type="OrthoDB" id="3928721at2759"/>
<accession>A0A0D1ZZ51</accession>
<evidence type="ECO:0000313" key="4">
    <source>
        <dbReference type="Proteomes" id="UP000053259"/>
    </source>
</evidence>
<evidence type="ECO:0000256" key="1">
    <source>
        <dbReference type="SAM" id="MobiDB-lite"/>
    </source>
</evidence>
<dbReference type="EMBL" id="KN847579">
    <property type="protein sequence ID" value="KIV99354.1"/>
    <property type="molecule type" value="Genomic_DNA"/>
</dbReference>
<evidence type="ECO:0000256" key="2">
    <source>
        <dbReference type="SAM" id="Phobius"/>
    </source>
</evidence>
<feature type="compositionally biased region" description="Basic and acidic residues" evidence="1">
    <location>
        <begin position="156"/>
        <end position="166"/>
    </location>
</feature>
<dbReference type="GeneID" id="27316985"/>
<reference evidence="3 4" key="1">
    <citation type="submission" date="2015-01" db="EMBL/GenBank/DDBJ databases">
        <title>The Genome Sequence of Ochroconis gallopava CBS43764.</title>
        <authorList>
            <consortium name="The Broad Institute Genomics Platform"/>
            <person name="Cuomo C."/>
            <person name="de Hoog S."/>
            <person name="Gorbushina A."/>
            <person name="Stielow B."/>
            <person name="Teixiera M."/>
            <person name="Abouelleil A."/>
            <person name="Chapman S.B."/>
            <person name="Priest M."/>
            <person name="Young S.K."/>
            <person name="Wortman J."/>
            <person name="Nusbaum C."/>
            <person name="Birren B."/>
        </authorList>
    </citation>
    <scope>NUCLEOTIDE SEQUENCE [LARGE SCALE GENOMIC DNA]</scope>
    <source>
        <strain evidence="3 4">CBS 43764</strain>
    </source>
</reference>
<feature type="region of interest" description="Disordered" evidence="1">
    <location>
        <begin position="117"/>
        <end position="209"/>
    </location>
</feature>
<protein>
    <submittedName>
        <fullName evidence="3">Uncharacterized protein</fullName>
    </submittedName>
</protein>
<sequence>MDRRYLFRSLLYLSSFANALPQSGATASSTSPAFPTMSAQDGFGVPEGGAGSTSTNENVNGAAGSDSGAWTLGTGAIVGISVGIAVVVIAFATMWWLWYMAKKRQWKIRESIKRASRRMTGRKVPPRTPRVGPSDPRSYRRTTMYVKPSAGPKKAQAKEVDIEKGLKPTPGWLAEEKERSRSRSPNDVAKEDVKNSGGIMAKFMFGNRR</sequence>
<dbReference type="AlphaFoldDB" id="A0A0D1ZZ51"/>
<keyword evidence="2" id="KW-1133">Transmembrane helix</keyword>
<dbReference type="VEuPathDB" id="FungiDB:PV09_09012"/>
<dbReference type="InParanoid" id="A0A0D1ZZ51"/>